<name>A0A1M2VBS1_TRAPU</name>
<organism evidence="10 11">
    <name type="scientific">Trametes pubescens</name>
    <name type="common">White-rot fungus</name>
    <dbReference type="NCBI Taxonomy" id="154538"/>
    <lineage>
        <taxon>Eukaryota</taxon>
        <taxon>Fungi</taxon>
        <taxon>Dikarya</taxon>
        <taxon>Basidiomycota</taxon>
        <taxon>Agaricomycotina</taxon>
        <taxon>Agaricomycetes</taxon>
        <taxon>Polyporales</taxon>
        <taxon>Polyporaceae</taxon>
        <taxon>Trametes</taxon>
    </lineage>
</organism>
<dbReference type="GO" id="GO:0008270">
    <property type="term" value="F:zinc ion binding"/>
    <property type="evidence" value="ECO:0007669"/>
    <property type="project" value="UniProtKB-KW"/>
</dbReference>
<feature type="region of interest" description="Disordered" evidence="8">
    <location>
        <begin position="379"/>
        <end position="412"/>
    </location>
</feature>
<evidence type="ECO:0000313" key="10">
    <source>
        <dbReference type="EMBL" id="OJT05014.1"/>
    </source>
</evidence>
<dbReference type="STRING" id="154538.A0A1M2VBS1"/>
<evidence type="ECO:0000256" key="3">
    <source>
        <dbReference type="ARBA" id="ARBA00022723"/>
    </source>
</evidence>
<keyword evidence="2" id="KW-0812">Transmembrane</keyword>
<gene>
    <name evidence="10" type="ORF">TRAPUB_4196</name>
</gene>
<evidence type="ECO:0000256" key="1">
    <source>
        <dbReference type="ARBA" id="ARBA00004141"/>
    </source>
</evidence>
<accession>A0A1M2VBS1</accession>
<dbReference type="OMA" id="DFDLWPP"/>
<keyword evidence="11" id="KW-1185">Reference proteome</keyword>
<evidence type="ECO:0000259" key="9">
    <source>
        <dbReference type="SMART" id="SM00744"/>
    </source>
</evidence>
<keyword evidence="6" id="KW-1133">Transmembrane helix</keyword>
<dbReference type="AlphaFoldDB" id="A0A1M2VBS1"/>
<evidence type="ECO:0000256" key="2">
    <source>
        <dbReference type="ARBA" id="ARBA00022692"/>
    </source>
</evidence>
<dbReference type="InterPro" id="IPR011016">
    <property type="entry name" value="Znf_RING-CH"/>
</dbReference>
<dbReference type="OrthoDB" id="5817083at2759"/>
<feature type="region of interest" description="Disordered" evidence="8">
    <location>
        <begin position="573"/>
        <end position="603"/>
    </location>
</feature>
<dbReference type="PANTHER" id="PTHR46283">
    <property type="entry name" value="E3 UBIQUITIN-PROTEIN LIGASE MARCH5"/>
    <property type="match status" value="1"/>
</dbReference>
<feature type="compositionally biased region" description="Low complexity" evidence="8">
    <location>
        <begin position="379"/>
        <end position="388"/>
    </location>
</feature>
<keyword evidence="3" id="KW-0479">Metal-binding</keyword>
<comment type="subcellular location">
    <subcellularLocation>
        <location evidence="1">Membrane</location>
        <topology evidence="1">Multi-pass membrane protein</topology>
    </subcellularLocation>
</comment>
<reference evidence="10 11" key="1">
    <citation type="submission" date="2016-10" db="EMBL/GenBank/DDBJ databases">
        <title>Genome sequence of the basidiomycete white-rot fungus Trametes pubescens.</title>
        <authorList>
            <person name="Makela M.R."/>
            <person name="Granchi Z."/>
            <person name="Peng M."/>
            <person name="De Vries R.P."/>
            <person name="Grigoriev I."/>
            <person name="Riley R."/>
            <person name="Hilden K."/>
        </authorList>
    </citation>
    <scope>NUCLEOTIDE SEQUENCE [LARGE SCALE GENOMIC DNA]</scope>
    <source>
        <strain evidence="10 11">FBCC735</strain>
    </source>
</reference>
<dbReference type="Proteomes" id="UP000184267">
    <property type="component" value="Unassembled WGS sequence"/>
</dbReference>
<keyword evidence="5" id="KW-0862">Zinc</keyword>
<keyword evidence="4" id="KW-0863">Zinc-finger</keyword>
<evidence type="ECO:0000313" key="11">
    <source>
        <dbReference type="Proteomes" id="UP000184267"/>
    </source>
</evidence>
<comment type="caution">
    <text evidence="10">The sequence shown here is derived from an EMBL/GenBank/DDBJ whole genome shotgun (WGS) entry which is preliminary data.</text>
</comment>
<proteinExistence type="predicted"/>
<sequence length="603" mass="64185">MAQVQAQAEPWVPTVNDLRVRTPHRPRSPTLTILTVPLPPGQALLHLPRGRTLRQSVSLHLPPNPQLTHLSSPPLFTPPPFPHTDPESPARAWTHPCACTLVAHEACLLQWIRSAQADPARARNALKCPQCGAAYALESANPPLLRVLDAANAVFTAAGTVATAVGFGCAVVSVGASECLFRASRGGRGLIRSDAAIYMVSTSYGAFAVKEFLGEEMFNLLLTDDPSKWPWHAFIHLPVIPFSLILSRTRLFDTFPLVPLLLTWATSPPVLSSPSSSPSSPSSPATPVFAPSLASLLGLRRATDPHFVPALNWPPTPLMALVLFPALRIAYRRAFDALTRRVMGTPAGAETGPAARIRRVVLAMNEDGPAPIRLRIGANMDPPAANPAAPNPNAPAAAAAAGDEPADDPAGDAERTLHVTTASLGRFVGGALLLPSIAARMGALLLRLSAHSSLLRVLLAVRPRAQIAAPPPRIQLFARPSPSEGVLRQFGGGLLAGFNILCGGTPTWNAHDPVWWRNAVGLGIFVFTKDCIELLHLYLKKRELESRRVKSRDFAGVDIKELDLIRPVTAAPAPVPETQLETEAEPQLAAAGSSNDAPPPIAA</sequence>
<feature type="compositionally biased region" description="Low complexity" evidence="8">
    <location>
        <begin position="394"/>
        <end position="403"/>
    </location>
</feature>
<protein>
    <recommendedName>
        <fullName evidence="9">RING-CH-type domain-containing protein</fullName>
    </recommendedName>
</protein>
<evidence type="ECO:0000256" key="6">
    <source>
        <dbReference type="ARBA" id="ARBA00022989"/>
    </source>
</evidence>
<evidence type="ECO:0000256" key="7">
    <source>
        <dbReference type="ARBA" id="ARBA00023136"/>
    </source>
</evidence>
<feature type="domain" description="RING-CH-type" evidence="9">
    <location>
        <begin position="83"/>
        <end position="132"/>
    </location>
</feature>
<dbReference type="SMART" id="SM00744">
    <property type="entry name" value="RINGv"/>
    <property type="match status" value="1"/>
</dbReference>
<evidence type="ECO:0000256" key="8">
    <source>
        <dbReference type="SAM" id="MobiDB-lite"/>
    </source>
</evidence>
<evidence type="ECO:0000256" key="4">
    <source>
        <dbReference type="ARBA" id="ARBA00022771"/>
    </source>
</evidence>
<dbReference type="Gene3D" id="3.30.40.10">
    <property type="entry name" value="Zinc/RING finger domain, C3HC4 (zinc finger)"/>
    <property type="match status" value="1"/>
</dbReference>
<dbReference type="EMBL" id="MNAD01001496">
    <property type="protein sequence ID" value="OJT05014.1"/>
    <property type="molecule type" value="Genomic_DNA"/>
</dbReference>
<evidence type="ECO:0000256" key="5">
    <source>
        <dbReference type="ARBA" id="ARBA00022833"/>
    </source>
</evidence>
<dbReference type="GO" id="GO:0016020">
    <property type="term" value="C:membrane"/>
    <property type="evidence" value="ECO:0007669"/>
    <property type="project" value="UniProtKB-SubCell"/>
</dbReference>
<dbReference type="InterPro" id="IPR013083">
    <property type="entry name" value="Znf_RING/FYVE/PHD"/>
</dbReference>
<keyword evidence="7" id="KW-0472">Membrane</keyword>